<dbReference type="Proteomes" id="UP000003861">
    <property type="component" value="Unassembled WGS sequence"/>
</dbReference>
<dbReference type="InterPro" id="IPR057159">
    <property type="entry name" value="DUF7837"/>
</dbReference>
<dbReference type="EMBL" id="HF571520">
    <property type="protein sequence ID" value="CCQ33618.1"/>
    <property type="molecule type" value="Genomic_DNA"/>
</dbReference>
<dbReference type="GeneID" id="55593228"/>
<evidence type="ECO:0000313" key="2">
    <source>
        <dbReference type="EMBL" id="CCQ33618.1"/>
    </source>
</evidence>
<dbReference type="eggNOG" id="arCOG04494">
    <property type="taxonomic scope" value="Archaea"/>
</dbReference>
<dbReference type="KEGG" id="hti:HTIA_1491"/>
<feature type="domain" description="DUF7837" evidence="1">
    <location>
        <begin position="4"/>
        <end position="49"/>
    </location>
</feature>
<dbReference type="STRING" id="1033806.HTIA_1491"/>
<protein>
    <recommendedName>
        <fullName evidence="1">DUF7837 domain-containing protein</fullName>
    </recommendedName>
</protein>
<dbReference type="PATRIC" id="fig|1033806.12.peg.1479"/>
<evidence type="ECO:0000313" key="3">
    <source>
        <dbReference type="EMBL" id="ERJ05348.1"/>
    </source>
</evidence>
<dbReference type="Proteomes" id="UP000015381">
    <property type="component" value="Chromosome I"/>
</dbReference>
<dbReference type="OrthoDB" id="216193at2157"/>
<reference evidence="3 4" key="1">
    <citation type="journal article" date="2011" name="J. Bacteriol.">
        <title>Genome sequence of Halorhabdus tiamatea, the first archaeon isolated from a deep-sea anoxic brine lake.</title>
        <authorList>
            <person name="Antunes A."/>
            <person name="Alam I."/>
            <person name="Bajic V.B."/>
            <person name="Stingl U."/>
        </authorList>
    </citation>
    <scope>NUCLEOTIDE SEQUENCE [LARGE SCALE GENOMIC DNA]</scope>
    <source>
        <strain evidence="3 4">SARL4B</strain>
    </source>
</reference>
<accession>F7PNY8</accession>
<proteinExistence type="predicted"/>
<organism evidence="3 4">
    <name type="scientific">Halorhabdus tiamatea SARL4B</name>
    <dbReference type="NCBI Taxonomy" id="1033806"/>
    <lineage>
        <taxon>Archaea</taxon>
        <taxon>Methanobacteriati</taxon>
        <taxon>Methanobacteriota</taxon>
        <taxon>Stenosarchaea group</taxon>
        <taxon>Halobacteria</taxon>
        <taxon>Halobacteriales</taxon>
        <taxon>Haloarculaceae</taxon>
        <taxon>Halorhabdus</taxon>
    </lineage>
</organism>
<reference evidence="2 5" key="3">
    <citation type="journal article" date="2014" name="Environ. Microbiol.">
        <title>Halorhabdus tiamatea: proteogenomics and glycosidase activity measurements identify the first cultivated euryarchaeon from a deep-sea anoxic brine lake as potential polysaccharide degrader.</title>
        <authorList>
            <person name="Werner J."/>
            <person name="Ferrer M."/>
            <person name="Michel G."/>
            <person name="Mann A.J."/>
            <person name="Huang S."/>
            <person name="Juarez S."/>
            <person name="Ciordia S."/>
            <person name="Albar J.P."/>
            <person name="Alcaide M."/>
            <person name="La Cono V."/>
            <person name="Yakimov M.M."/>
            <person name="Antunes A."/>
            <person name="Taborda M."/>
            <person name="Da Costa M.S."/>
            <person name="Amann R.I."/>
            <person name="Gloeckner F.O."/>
            <person name="Golyshina O.V."/>
            <person name="Golyshin P.N."/>
            <person name="Teeling H."/>
        </authorList>
    </citation>
    <scope>NUCLEOTIDE SEQUENCE [LARGE SCALE GENOMIC DNA]</scope>
    <source>
        <strain evidence="5">SARL4B</strain>
        <strain evidence="2">Type strain: SARL4B</strain>
    </source>
</reference>
<dbReference type="RefSeq" id="WP_008527786.1">
    <property type="nucleotide sequence ID" value="NC_021921.1"/>
</dbReference>
<dbReference type="AlphaFoldDB" id="F7PNY8"/>
<evidence type="ECO:0000313" key="5">
    <source>
        <dbReference type="Proteomes" id="UP000015381"/>
    </source>
</evidence>
<sequence>MYADTRPVGRCPRCGTEITPERVIIRYERTDGEAMYATCPDCRDVVRPEPIVESTA</sequence>
<gene>
    <name evidence="3" type="ORF">HLRTI_002653</name>
    <name evidence="2" type="ORF">HTIA_1491</name>
</gene>
<reference evidence="3 4" key="2">
    <citation type="journal article" date="2013" name="PLoS ONE">
        <title>INDIGO - INtegrated Data Warehouse of MIcrobial GenOmes with Examples from the Red Sea Extremophiles.</title>
        <authorList>
            <person name="Alam I."/>
            <person name="Antunes A."/>
            <person name="Kamau A.A."/>
            <person name="Ba Alawi W."/>
            <person name="Kalkatawi M."/>
            <person name="Stingl U."/>
            <person name="Bajic V.B."/>
        </authorList>
    </citation>
    <scope>NUCLEOTIDE SEQUENCE [LARGE SCALE GENOMIC DNA]</scope>
    <source>
        <strain evidence="3 4">SARL4B</strain>
    </source>
</reference>
<dbReference type="Pfam" id="PF25207">
    <property type="entry name" value="DUF7837"/>
    <property type="match status" value="1"/>
</dbReference>
<evidence type="ECO:0000313" key="4">
    <source>
        <dbReference type="Proteomes" id="UP000003861"/>
    </source>
</evidence>
<keyword evidence="5" id="KW-1185">Reference proteome</keyword>
<name>F7PNY8_9EURY</name>
<evidence type="ECO:0000259" key="1">
    <source>
        <dbReference type="Pfam" id="PF25207"/>
    </source>
</evidence>
<dbReference type="HOGENOM" id="CLU_206264_0_0_2"/>
<dbReference type="EMBL" id="AFNT02000035">
    <property type="protein sequence ID" value="ERJ05348.1"/>
    <property type="molecule type" value="Genomic_DNA"/>
</dbReference>